<evidence type="ECO:0000256" key="1">
    <source>
        <dbReference type="ARBA" id="ARBA00004236"/>
    </source>
</evidence>
<evidence type="ECO:0000256" key="5">
    <source>
        <dbReference type="ARBA" id="ARBA00022989"/>
    </source>
</evidence>
<evidence type="ECO:0000256" key="7">
    <source>
        <dbReference type="ARBA" id="ARBA00023180"/>
    </source>
</evidence>
<comment type="similarity">
    <text evidence="2">Belongs to the CD36 family.</text>
</comment>
<dbReference type="RefSeq" id="XP_034099861.1">
    <property type="nucleotide sequence ID" value="XM_034243970.2"/>
</dbReference>
<evidence type="ECO:0000313" key="11">
    <source>
        <dbReference type="RefSeq" id="XP_034099861.1"/>
    </source>
</evidence>
<dbReference type="Pfam" id="PF01130">
    <property type="entry name" value="CD36"/>
    <property type="match status" value="1"/>
</dbReference>
<keyword evidence="6 9" id="KW-0472">Membrane</keyword>
<feature type="transmembrane region" description="Helical" evidence="9">
    <location>
        <begin position="16"/>
        <end position="37"/>
    </location>
</feature>
<gene>
    <name evidence="11" type="primary">LOC117565025</name>
</gene>
<dbReference type="CTD" id="34024"/>
<dbReference type="GeneID" id="117565025"/>
<evidence type="ECO:0000256" key="4">
    <source>
        <dbReference type="ARBA" id="ARBA00022692"/>
    </source>
</evidence>
<keyword evidence="10" id="KW-1185">Reference proteome</keyword>
<protein>
    <submittedName>
        <fullName evidence="11">Protein peste</fullName>
    </submittedName>
</protein>
<evidence type="ECO:0000256" key="9">
    <source>
        <dbReference type="SAM" id="Phobius"/>
    </source>
</evidence>
<dbReference type="PANTHER" id="PTHR11923">
    <property type="entry name" value="SCAVENGER RECEPTOR CLASS B TYPE-1 SR-B1"/>
    <property type="match status" value="1"/>
</dbReference>
<accession>A0A6P8W899</accession>
<dbReference type="PRINTS" id="PR01609">
    <property type="entry name" value="CD36FAMILY"/>
</dbReference>
<dbReference type="InterPro" id="IPR002159">
    <property type="entry name" value="CD36_fam"/>
</dbReference>
<evidence type="ECO:0000256" key="3">
    <source>
        <dbReference type="ARBA" id="ARBA00022475"/>
    </source>
</evidence>
<keyword evidence="4 9" id="KW-0812">Transmembrane</keyword>
<evidence type="ECO:0000256" key="2">
    <source>
        <dbReference type="ARBA" id="ARBA00010532"/>
    </source>
</evidence>
<keyword evidence="5 9" id="KW-1133">Transmembrane helix</keyword>
<evidence type="ECO:0000256" key="6">
    <source>
        <dbReference type="ARBA" id="ARBA00023136"/>
    </source>
</evidence>
<dbReference type="GO" id="GO:0005737">
    <property type="term" value="C:cytoplasm"/>
    <property type="evidence" value="ECO:0007669"/>
    <property type="project" value="TreeGrafter"/>
</dbReference>
<dbReference type="PANTHER" id="PTHR11923:SF93">
    <property type="entry name" value="GH07959P-RELATED"/>
    <property type="match status" value="1"/>
</dbReference>
<comment type="subcellular location">
    <subcellularLocation>
        <location evidence="1">Cell membrane</location>
    </subcellularLocation>
</comment>
<dbReference type="AlphaFoldDB" id="A0A6P8W899"/>
<name>A0A6P8W899_DROAB</name>
<evidence type="ECO:0000256" key="8">
    <source>
        <dbReference type="SAM" id="MobiDB-lite"/>
    </source>
</evidence>
<dbReference type="GO" id="GO:0005886">
    <property type="term" value="C:plasma membrane"/>
    <property type="evidence" value="ECO:0007669"/>
    <property type="project" value="UniProtKB-SubCell"/>
</dbReference>
<reference evidence="11" key="1">
    <citation type="submission" date="2025-08" db="UniProtKB">
        <authorList>
            <consortium name="RefSeq"/>
        </authorList>
    </citation>
    <scope>IDENTIFICATION</scope>
    <source>
        <strain evidence="11">15112-1751.03</strain>
        <tissue evidence="11">Whole Adult</tissue>
    </source>
</reference>
<proteinExistence type="inferred from homology"/>
<keyword evidence="7" id="KW-0325">Glycoprotein</keyword>
<sequence>MPTQNSALWRRRSNRGLFIGIFGFCLGLFGIICGMFWEDLFNWIKHKEMALAPDTQVYENWKTPPIELHLDIYMYNWTNPEDFGDLSTKPILQQLGPYRFIDKPDKVNITWHPANNSVTYRRRSFYYFDAEGSVGSLDDQVTTLNAVTLSAAATAKHWNPVKRKIVDTGLKIYNREISVTKTVDEMLFTGYNDVMIDAAMALPIFGDEVKVPFDKFGWFYTRNGSADLTGVFNVFTGVDELSKLGQMHSWNYQTHTGFFDSYCGLTNGSAGEFQPPQLHPGGSVGLFTPDMCRTLRLDYEEMVEIEGLQGYKFTGGPRSVDNGTLYPENLCFCGGECVPSGVMNVTACRFDSPVFMSYPHFYNADPYYLDQVEGLEPKREDHEFYMVLEPRTGIPLEVAARFQVNMLVEPIDGIDLYTDVPRIFFPLIWFEQKVRLTPELADQLKLLPLVLLAGQIFAGLCLAIGIVLLCWAPVQHLLSSCRTRQYDVKMQHKSNGQYKSRSQFSSAEELKSKASTLLCEESAGKSLLEQNSKPATLIPKSQTGESVVTATTPLSETPESQKD</sequence>
<dbReference type="GO" id="GO:0005044">
    <property type="term" value="F:scavenger receptor activity"/>
    <property type="evidence" value="ECO:0007669"/>
    <property type="project" value="TreeGrafter"/>
</dbReference>
<dbReference type="OrthoDB" id="514335at2759"/>
<feature type="region of interest" description="Disordered" evidence="8">
    <location>
        <begin position="530"/>
        <end position="563"/>
    </location>
</feature>
<feature type="transmembrane region" description="Helical" evidence="9">
    <location>
        <begin position="446"/>
        <end position="474"/>
    </location>
</feature>
<dbReference type="Proteomes" id="UP000515160">
    <property type="component" value="Chromosome 2L"/>
</dbReference>
<organism evidence="10 11">
    <name type="scientific">Drosophila albomicans</name>
    <name type="common">Fruit fly</name>
    <dbReference type="NCBI Taxonomy" id="7291"/>
    <lineage>
        <taxon>Eukaryota</taxon>
        <taxon>Metazoa</taxon>
        <taxon>Ecdysozoa</taxon>
        <taxon>Arthropoda</taxon>
        <taxon>Hexapoda</taxon>
        <taxon>Insecta</taxon>
        <taxon>Pterygota</taxon>
        <taxon>Neoptera</taxon>
        <taxon>Endopterygota</taxon>
        <taxon>Diptera</taxon>
        <taxon>Brachycera</taxon>
        <taxon>Muscomorpha</taxon>
        <taxon>Ephydroidea</taxon>
        <taxon>Drosophilidae</taxon>
        <taxon>Drosophila</taxon>
    </lineage>
</organism>
<keyword evidence="3" id="KW-1003">Cell membrane</keyword>
<evidence type="ECO:0000313" key="10">
    <source>
        <dbReference type="Proteomes" id="UP000515160"/>
    </source>
</evidence>